<gene>
    <name evidence="1" type="ORF">LCGC14_1046080</name>
</gene>
<dbReference type="EMBL" id="LAZR01004342">
    <property type="protein sequence ID" value="KKN09491.1"/>
    <property type="molecule type" value="Genomic_DNA"/>
</dbReference>
<sequence>MTISKAEWREFCDGLKTANGFEARELLFRGPRFGSAHRTNFGDFAEGDWPLMLPGAGARREFVLRERRKE</sequence>
<accession>A0A0F9Q8D9</accession>
<proteinExistence type="predicted"/>
<evidence type="ECO:0000313" key="1">
    <source>
        <dbReference type="EMBL" id="KKN09491.1"/>
    </source>
</evidence>
<name>A0A0F9Q8D9_9ZZZZ</name>
<dbReference type="AlphaFoldDB" id="A0A0F9Q8D9"/>
<comment type="caution">
    <text evidence="1">The sequence shown here is derived from an EMBL/GenBank/DDBJ whole genome shotgun (WGS) entry which is preliminary data.</text>
</comment>
<organism evidence="1">
    <name type="scientific">marine sediment metagenome</name>
    <dbReference type="NCBI Taxonomy" id="412755"/>
    <lineage>
        <taxon>unclassified sequences</taxon>
        <taxon>metagenomes</taxon>
        <taxon>ecological metagenomes</taxon>
    </lineage>
</organism>
<protein>
    <submittedName>
        <fullName evidence="1">Uncharacterized protein</fullName>
    </submittedName>
</protein>
<reference evidence="1" key="1">
    <citation type="journal article" date="2015" name="Nature">
        <title>Complex archaea that bridge the gap between prokaryotes and eukaryotes.</title>
        <authorList>
            <person name="Spang A."/>
            <person name="Saw J.H."/>
            <person name="Jorgensen S.L."/>
            <person name="Zaremba-Niedzwiedzka K."/>
            <person name="Martijn J."/>
            <person name="Lind A.E."/>
            <person name="van Eijk R."/>
            <person name="Schleper C."/>
            <person name="Guy L."/>
            <person name="Ettema T.J."/>
        </authorList>
    </citation>
    <scope>NUCLEOTIDE SEQUENCE</scope>
</reference>